<dbReference type="Proteomes" id="UP001482620">
    <property type="component" value="Unassembled WGS sequence"/>
</dbReference>
<comment type="caution">
    <text evidence="1">The sequence shown here is derived from an EMBL/GenBank/DDBJ whole genome shotgun (WGS) entry which is preliminary data.</text>
</comment>
<protein>
    <submittedName>
        <fullName evidence="1">Uncharacterized protein</fullName>
    </submittedName>
</protein>
<name>A0ABV0V0C1_9TELE</name>
<proteinExistence type="predicted"/>
<keyword evidence="2" id="KW-1185">Reference proteome</keyword>
<dbReference type="EMBL" id="JAHRIQ010089924">
    <property type="protein sequence ID" value="MEQ2250242.1"/>
    <property type="molecule type" value="Genomic_DNA"/>
</dbReference>
<gene>
    <name evidence="1" type="ORF">ILYODFUR_037936</name>
</gene>
<accession>A0ABV0V0C1</accession>
<sequence>MSSVQRARTSSVRALAPVDPCLEPHLWTCVIVSSWSTLGTIKPDLLGVNLLIRHRFLLSENESVPQMILMHFMLLRAQTDEHFHRQETETEEVSQFPSFSEVCDVIEAECDSV</sequence>
<evidence type="ECO:0000313" key="1">
    <source>
        <dbReference type="EMBL" id="MEQ2250242.1"/>
    </source>
</evidence>
<organism evidence="1 2">
    <name type="scientific">Ilyodon furcidens</name>
    <name type="common">goldbreast splitfin</name>
    <dbReference type="NCBI Taxonomy" id="33524"/>
    <lineage>
        <taxon>Eukaryota</taxon>
        <taxon>Metazoa</taxon>
        <taxon>Chordata</taxon>
        <taxon>Craniata</taxon>
        <taxon>Vertebrata</taxon>
        <taxon>Euteleostomi</taxon>
        <taxon>Actinopterygii</taxon>
        <taxon>Neopterygii</taxon>
        <taxon>Teleostei</taxon>
        <taxon>Neoteleostei</taxon>
        <taxon>Acanthomorphata</taxon>
        <taxon>Ovalentaria</taxon>
        <taxon>Atherinomorphae</taxon>
        <taxon>Cyprinodontiformes</taxon>
        <taxon>Goodeidae</taxon>
        <taxon>Ilyodon</taxon>
    </lineage>
</organism>
<reference evidence="1 2" key="1">
    <citation type="submission" date="2021-06" db="EMBL/GenBank/DDBJ databases">
        <authorList>
            <person name="Palmer J.M."/>
        </authorList>
    </citation>
    <scope>NUCLEOTIDE SEQUENCE [LARGE SCALE GENOMIC DNA]</scope>
    <source>
        <strain evidence="2">if_2019</strain>
        <tissue evidence="1">Muscle</tissue>
    </source>
</reference>
<evidence type="ECO:0000313" key="2">
    <source>
        <dbReference type="Proteomes" id="UP001482620"/>
    </source>
</evidence>